<keyword evidence="9" id="KW-1185">Reference proteome</keyword>
<evidence type="ECO:0000259" key="7">
    <source>
        <dbReference type="PROSITE" id="PS51526"/>
    </source>
</evidence>
<dbReference type="GO" id="GO:0003677">
    <property type="term" value="F:DNA binding"/>
    <property type="evidence" value="ECO:0007669"/>
    <property type="project" value="InterPro"/>
</dbReference>
<feature type="region of interest" description="Disordered" evidence="5">
    <location>
        <begin position="905"/>
        <end position="962"/>
    </location>
</feature>
<dbReference type="PROSITE" id="PS51526">
    <property type="entry name" value="RFX_DBD"/>
    <property type="match status" value="1"/>
</dbReference>
<dbReference type="PROSITE" id="PS51011">
    <property type="entry name" value="ARID"/>
    <property type="match status" value="1"/>
</dbReference>
<feature type="compositionally biased region" description="Basic and acidic residues" evidence="5">
    <location>
        <begin position="146"/>
        <end position="156"/>
    </location>
</feature>
<evidence type="ECO:0000256" key="1">
    <source>
        <dbReference type="ARBA" id="ARBA00022853"/>
    </source>
</evidence>
<dbReference type="InterPro" id="IPR036431">
    <property type="entry name" value="ARID_dom_sf"/>
</dbReference>
<feature type="compositionally biased region" description="Basic and acidic residues" evidence="5">
    <location>
        <begin position="165"/>
        <end position="177"/>
    </location>
</feature>
<dbReference type="EMBL" id="SWKV01000040">
    <property type="protein sequence ID" value="KAF3037834.1"/>
    <property type="molecule type" value="Genomic_DNA"/>
</dbReference>
<gene>
    <name evidence="8" type="primary">RSC9</name>
    <name evidence="8" type="ORF">E8E12_008066</name>
</gene>
<keyword evidence="3" id="KW-0804">Transcription</keyword>
<dbReference type="GO" id="GO:0006325">
    <property type="term" value="P:chromatin organization"/>
    <property type="evidence" value="ECO:0007669"/>
    <property type="project" value="UniProtKB-KW"/>
</dbReference>
<feature type="domain" description="ARID" evidence="6">
    <location>
        <begin position="14"/>
        <end position="113"/>
    </location>
</feature>
<feature type="compositionally biased region" description="Basic and acidic residues" evidence="5">
    <location>
        <begin position="1051"/>
        <end position="1062"/>
    </location>
</feature>
<dbReference type="CDD" id="cd16100">
    <property type="entry name" value="ARID"/>
    <property type="match status" value="1"/>
</dbReference>
<keyword evidence="2" id="KW-0805">Transcription regulation</keyword>
<protein>
    <submittedName>
        <fullName evidence="8">Chromatin structure-remodeling complex protein rsc9</fullName>
    </submittedName>
</protein>
<name>A0A9P5C0P5_9PLEO</name>
<dbReference type="PANTHER" id="PTHR22970:SF14">
    <property type="entry name" value="AT-RICH INTERACTIVE DOMAIN-CONTAINING PROTEIN 2"/>
    <property type="match status" value="1"/>
</dbReference>
<dbReference type="InterPro" id="IPR016024">
    <property type="entry name" value="ARM-type_fold"/>
</dbReference>
<sequence length="1078" mass="119487">MAPNKPREPSIERTEEYDKFIEELQAYHDKRGTTLDREPKVANQHVDLLRLFKRVNDEGGYDKVSDTKNNKLAWRRLAADFLQDSSASQLTTQAFLIKTAYYKNLAAYEISTIHKREPPPKEILEDITAKGGDLLNRTVENFYRGSREAERLRTGDSDDSDEDGDVKRTPNADRMDVDDPGSNGRATRSLRHAPPQRVLFQPESNTRQTRQSTGHLNSPGLNGYGTSAAAVAIANYEPRTNIPLALKQVITPSNNLDAYVASRKKYIVNRKNRPVPLKGMMLPGTGFPGPNIYIRALHALRSKEPEEEAYALHHLVKISHERGDKYRFDQFPGLAEALIAKVIDVGSLFFDVKWDISYVEEEFGQLDVLNGLTGTKDLLKKIRALQTLEIEDDLLPEENAKALNMINEAALIIRNMVMLKENALFASMIPAIRDLIVIVLNLPKHATVVELQHYALEIAEQLTKYWILDSQDPVYRSLLVQVDTDDRGRIITSLRALGRISMNLEATNKLSDVPVKTLQAICDWLLVEDEDLRIACLDFLYLFTGFPDNVELLAQEVNIEAVVGQLVRLLQFGAIAYEERRSTPKSTKSSTPSDAAPKLSSAIIDHLVTLEEPDRSSQWLKTCFEEDPAGEITQIQLWSAYNAAFQEAMAANPSAFKALMPAKDFITNVSTTFGGASAQVLTVGGQPKYTIRGIRPRSVPVDPSTKKQYMRCCWRAPNTMNVLQSLTDNECGEFASGARAMWEHIVGAHLKVPRDQETGQWLLEPKPDIDMENGDAVAASKPQTYNCHWANCNHFPVDTDSAFLAGQHVKTHLPDTSIKQAIHARHNRTGDESRPSTSAQPSNAGYGSTLGSASRYTPNTPSSSIHPNFRYFNTATDEANDAAGLPLSSVLVLRNLARQLNKIPPPSAALEIPDSPTHKRTFSTTEPGSPSAHRTTGGKKPRLSDAARDRALEDGEREEAEAKNVGWVPRVFAPAASLGGREEEKPVDLRPVGRVVSEDEPTDLRPVGGEVFKSDLEMLNHIYKENISAEKGLAMLEQRDQAVAAMPAPSQRHDSLQSHSEPDEAAVMAAAAQAAAQQ</sequence>
<reference evidence="8" key="1">
    <citation type="submission" date="2019-04" db="EMBL/GenBank/DDBJ databases">
        <title>Sequencing of skin fungus with MAO and IRED activity.</title>
        <authorList>
            <person name="Marsaioli A.J."/>
            <person name="Bonatto J.M.C."/>
            <person name="Reis Junior O."/>
        </authorList>
    </citation>
    <scope>NUCLEOTIDE SEQUENCE</scope>
    <source>
        <strain evidence="8">28M1</strain>
    </source>
</reference>
<dbReference type="Pfam" id="PF01388">
    <property type="entry name" value="ARID"/>
    <property type="match status" value="1"/>
</dbReference>
<evidence type="ECO:0000256" key="5">
    <source>
        <dbReference type="SAM" id="MobiDB-lite"/>
    </source>
</evidence>
<feature type="domain" description="RFX-type winged-helix" evidence="7">
    <location>
        <begin position="616"/>
        <end position="698"/>
    </location>
</feature>
<feature type="region of interest" description="Disordered" evidence="5">
    <location>
        <begin position="823"/>
        <end position="865"/>
    </location>
</feature>
<dbReference type="GO" id="GO:0016586">
    <property type="term" value="C:RSC-type complex"/>
    <property type="evidence" value="ECO:0007669"/>
    <property type="project" value="TreeGrafter"/>
</dbReference>
<evidence type="ECO:0000256" key="3">
    <source>
        <dbReference type="ARBA" id="ARBA00023163"/>
    </source>
</evidence>
<feature type="compositionally biased region" description="Low complexity" evidence="5">
    <location>
        <begin position="1065"/>
        <end position="1078"/>
    </location>
</feature>
<dbReference type="SUPFAM" id="SSF46774">
    <property type="entry name" value="ARID-like"/>
    <property type="match status" value="1"/>
</dbReference>
<dbReference type="SMART" id="SM00501">
    <property type="entry name" value="BRIGHT"/>
    <property type="match status" value="1"/>
</dbReference>
<feature type="compositionally biased region" description="Basic and acidic residues" evidence="5">
    <location>
        <begin position="942"/>
        <end position="954"/>
    </location>
</feature>
<proteinExistence type="predicted"/>
<accession>A0A9P5C0P5</accession>
<feature type="compositionally biased region" description="Polar residues" evidence="5">
    <location>
        <begin position="835"/>
        <end position="865"/>
    </location>
</feature>
<dbReference type="Gene3D" id="1.10.150.60">
    <property type="entry name" value="ARID DNA-binding domain"/>
    <property type="match status" value="1"/>
</dbReference>
<dbReference type="Proteomes" id="UP000758155">
    <property type="component" value="Unassembled WGS sequence"/>
</dbReference>
<evidence type="ECO:0000256" key="4">
    <source>
        <dbReference type="ARBA" id="ARBA00023242"/>
    </source>
</evidence>
<dbReference type="InterPro" id="IPR003150">
    <property type="entry name" value="DNA-bd_RFX"/>
</dbReference>
<feature type="region of interest" description="Disordered" evidence="5">
    <location>
        <begin position="146"/>
        <end position="222"/>
    </location>
</feature>
<evidence type="ECO:0000256" key="2">
    <source>
        <dbReference type="ARBA" id="ARBA00023015"/>
    </source>
</evidence>
<evidence type="ECO:0000259" key="6">
    <source>
        <dbReference type="PROSITE" id="PS51011"/>
    </source>
</evidence>
<evidence type="ECO:0000313" key="8">
    <source>
        <dbReference type="EMBL" id="KAF3037834.1"/>
    </source>
</evidence>
<dbReference type="OrthoDB" id="338531at2759"/>
<feature type="region of interest" description="Disordered" evidence="5">
    <location>
        <begin position="1044"/>
        <end position="1078"/>
    </location>
</feature>
<dbReference type="PANTHER" id="PTHR22970">
    <property type="entry name" value="AT-RICH INTERACTIVE DOMAIN-CONTAINING PROTEIN 2"/>
    <property type="match status" value="1"/>
</dbReference>
<evidence type="ECO:0000313" key="9">
    <source>
        <dbReference type="Proteomes" id="UP000758155"/>
    </source>
</evidence>
<dbReference type="FunFam" id="1.10.150.60:FF:000021">
    <property type="entry name" value="Chromatin structure-remodeling complex subunit rsc9"/>
    <property type="match status" value="1"/>
</dbReference>
<keyword evidence="1" id="KW-0156">Chromatin regulator</keyword>
<organism evidence="8 9">
    <name type="scientific">Didymella heteroderae</name>
    <dbReference type="NCBI Taxonomy" id="1769908"/>
    <lineage>
        <taxon>Eukaryota</taxon>
        <taxon>Fungi</taxon>
        <taxon>Dikarya</taxon>
        <taxon>Ascomycota</taxon>
        <taxon>Pezizomycotina</taxon>
        <taxon>Dothideomycetes</taxon>
        <taxon>Pleosporomycetidae</taxon>
        <taxon>Pleosporales</taxon>
        <taxon>Pleosporineae</taxon>
        <taxon>Didymellaceae</taxon>
        <taxon>Didymella</taxon>
    </lineage>
</organism>
<feature type="compositionally biased region" description="Polar residues" evidence="5">
    <location>
        <begin position="922"/>
        <end position="934"/>
    </location>
</feature>
<comment type="caution">
    <text evidence="8">The sequence shown here is derived from an EMBL/GenBank/DDBJ whole genome shotgun (WGS) entry which is preliminary data.</text>
</comment>
<dbReference type="GO" id="GO:0006355">
    <property type="term" value="P:regulation of DNA-templated transcription"/>
    <property type="evidence" value="ECO:0007669"/>
    <property type="project" value="InterPro"/>
</dbReference>
<dbReference type="AlphaFoldDB" id="A0A9P5C0P5"/>
<dbReference type="SUPFAM" id="SSF48371">
    <property type="entry name" value="ARM repeat"/>
    <property type="match status" value="1"/>
</dbReference>
<dbReference type="SMART" id="SM01014">
    <property type="entry name" value="ARID"/>
    <property type="match status" value="1"/>
</dbReference>
<feature type="compositionally biased region" description="Polar residues" evidence="5">
    <location>
        <begin position="202"/>
        <end position="220"/>
    </location>
</feature>
<keyword evidence="4" id="KW-0539">Nucleus</keyword>
<dbReference type="InterPro" id="IPR052406">
    <property type="entry name" value="Chromatin_Remodeling_Comp"/>
</dbReference>
<dbReference type="InterPro" id="IPR001606">
    <property type="entry name" value="ARID_dom"/>
</dbReference>